<organism>
    <name type="scientific">Branchiostoma floridae</name>
    <name type="common">Florida lancelet</name>
    <name type="synonym">Amphioxus</name>
    <dbReference type="NCBI Taxonomy" id="7739"/>
    <lineage>
        <taxon>Eukaryota</taxon>
        <taxon>Metazoa</taxon>
        <taxon>Chordata</taxon>
        <taxon>Cephalochordata</taxon>
        <taxon>Leptocardii</taxon>
        <taxon>Amphioxiformes</taxon>
        <taxon>Branchiostomatidae</taxon>
        <taxon>Branchiostoma</taxon>
    </lineage>
</organism>
<dbReference type="Pfam" id="PF14651">
    <property type="entry name" value="Lipocalin_7"/>
    <property type="match status" value="1"/>
</dbReference>
<dbReference type="GO" id="GO:0008289">
    <property type="term" value="F:lipid binding"/>
    <property type="evidence" value="ECO:0007669"/>
    <property type="project" value="InterPro"/>
</dbReference>
<dbReference type="InterPro" id="IPR000463">
    <property type="entry name" value="Fatty_acid-bd"/>
</dbReference>
<sequence>MSITDINGSWKVSGHENFEAFLKEAGIPQEHWEHMKTGSAKYTVTQDGDSVTLVEADTDGAHTATNTFKLGQEFDKKGIDGKTRKATITFSGGVLTITVPDMGNGKKGVFTKQPSGDTMTEVRPHQITMIYNKVQYPLANYSPSITVLISP</sequence>
<dbReference type="PRINTS" id="PR00178">
    <property type="entry name" value="FATTYACIDBP"/>
</dbReference>
<dbReference type="CDD" id="cd00742">
    <property type="entry name" value="FABP"/>
    <property type="match status" value="1"/>
</dbReference>
<evidence type="ECO:0000256" key="1">
    <source>
        <dbReference type="ARBA" id="ARBA00008390"/>
    </source>
</evidence>
<dbReference type="AlphaFoldDB" id="C3YQK8"/>
<protein>
    <recommendedName>
        <fullName evidence="2">Cytosolic fatty-acid binding proteins domain-containing protein</fullName>
    </recommendedName>
</protein>
<dbReference type="InterPro" id="IPR012674">
    <property type="entry name" value="Calycin"/>
</dbReference>
<proteinExistence type="inferred from homology"/>
<comment type="similarity">
    <text evidence="1">Belongs to the calycin superfamily. Fatty-acid binding protein (FABP) family.</text>
</comment>
<dbReference type="SUPFAM" id="SSF50814">
    <property type="entry name" value="Lipocalins"/>
    <property type="match status" value="1"/>
</dbReference>
<dbReference type="InterPro" id="IPR031259">
    <property type="entry name" value="ILBP"/>
</dbReference>
<dbReference type="PANTHER" id="PTHR11955">
    <property type="entry name" value="FATTY ACID BINDING PROTEIN"/>
    <property type="match status" value="1"/>
</dbReference>
<dbReference type="EMBL" id="GG666543">
    <property type="protein sequence ID" value="EEN57364.1"/>
    <property type="molecule type" value="Genomic_DNA"/>
</dbReference>
<name>C3YQK8_BRAFL</name>
<dbReference type="InParanoid" id="C3YQK8"/>
<evidence type="ECO:0000313" key="3">
    <source>
        <dbReference type="EMBL" id="EEN57364.1"/>
    </source>
</evidence>
<gene>
    <name evidence="3" type="ORF">BRAFLDRAFT_123229</name>
</gene>
<accession>C3YQK8</accession>
<reference evidence="3" key="1">
    <citation type="journal article" date="2008" name="Nature">
        <title>The amphioxus genome and the evolution of the chordate karyotype.</title>
        <authorList>
            <consortium name="US DOE Joint Genome Institute (JGI-PGF)"/>
            <person name="Putnam N.H."/>
            <person name="Butts T."/>
            <person name="Ferrier D.E.K."/>
            <person name="Furlong R.F."/>
            <person name="Hellsten U."/>
            <person name="Kawashima T."/>
            <person name="Robinson-Rechavi M."/>
            <person name="Shoguchi E."/>
            <person name="Terry A."/>
            <person name="Yu J.-K."/>
            <person name="Benito-Gutierrez E.L."/>
            <person name="Dubchak I."/>
            <person name="Garcia-Fernandez J."/>
            <person name="Gibson-Brown J.J."/>
            <person name="Grigoriev I.V."/>
            <person name="Horton A.C."/>
            <person name="de Jong P.J."/>
            <person name="Jurka J."/>
            <person name="Kapitonov V.V."/>
            <person name="Kohara Y."/>
            <person name="Kuroki Y."/>
            <person name="Lindquist E."/>
            <person name="Lucas S."/>
            <person name="Osoegawa K."/>
            <person name="Pennacchio L.A."/>
            <person name="Salamov A.A."/>
            <person name="Satou Y."/>
            <person name="Sauka-Spengler T."/>
            <person name="Schmutz J."/>
            <person name="Shin-I T."/>
            <person name="Toyoda A."/>
            <person name="Bronner-Fraser M."/>
            <person name="Fujiyama A."/>
            <person name="Holland L.Z."/>
            <person name="Holland P.W.H."/>
            <person name="Satoh N."/>
            <person name="Rokhsar D.S."/>
        </authorList>
    </citation>
    <scope>NUCLEOTIDE SEQUENCE [LARGE SCALE GENOMIC DNA]</scope>
    <source>
        <strain evidence="3">S238N-H82</strain>
        <tissue evidence="3">Testes</tissue>
    </source>
</reference>
<dbReference type="PROSITE" id="PS00214">
    <property type="entry name" value="FABP"/>
    <property type="match status" value="1"/>
</dbReference>
<feature type="domain" description="Cytosolic fatty-acid binding proteins" evidence="2">
    <location>
        <begin position="8"/>
        <end position="25"/>
    </location>
</feature>
<dbReference type="Gene3D" id="2.40.128.20">
    <property type="match status" value="1"/>
</dbReference>
<evidence type="ECO:0000259" key="2">
    <source>
        <dbReference type="PROSITE" id="PS00214"/>
    </source>
</evidence>